<accession>A0AAN6YNS9</accession>
<feature type="binding site" evidence="9">
    <location>
        <begin position="144"/>
        <end position="149"/>
    </location>
    <ligand>
        <name>ATP</name>
        <dbReference type="ChEBI" id="CHEBI:30616"/>
    </ligand>
</feature>
<feature type="binding site" evidence="9">
    <location>
        <position position="308"/>
    </location>
    <ligand>
        <name>ATP</name>
        <dbReference type="ChEBI" id="CHEBI:30616"/>
    </ligand>
</feature>
<evidence type="ECO:0000256" key="3">
    <source>
        <dbReference type="ARBA" id="ARBA00022741"/>
    </source>
</evidence>
<dbReference type="InterPro" id="IPR033690">
    <property type="entry name" value="Adenylat_kinase_CS"/>
</dbReference>
<dbReference type="GO" id="GO:0019205">
    <property type="term" value="F:nucleobase-containing compound kinase activity"/>
    <property type="evidence" value="ECO:0007669"/>
    <property type="project" value="InterPro"/>
</dbReference>
<feature type="binding site" evidence="9">
    <location>
        <position position="280"/>
    </location>
    <ligand>
        <name>a ribonucleoside 5'-phosphate</name>
        <dbReference type="ChEBI" id="CHEBI:58043"/>
    </ligand>
</feature>
<evidence type="ECO:0000313" key="12">
    <source>
        <dbReference type="EMBL" id="KAK4220097.1"/>
    </source>
</evidence>
<dbReference type="NCBIfam" id="TIGR01359">
    <property type="entry name" value="UMP_CMP_kin_fam"/>
    <property type="match status" value="1"/>
</dbReference>
<evidence type="ECO:0000256" key="5">
    <source>
        <dbReference type="ARBA" id="ARBA00022840"/>
    </source>
</evidence>
<dbReference type="GO" id="GO:0006221">
    <property type="term" value="P:pyrimidine nucleotide biosynthetic process"/>
    <property type="evidence" value="ECO:0007669"/>
    <property type="project" value="UniProtKB-UniRule"/>
</dbReference>
<comment type="cofactor">
    <cofactor evidence="9">
        <name>Mg(2+)</name>
        <dbReference type="ChEBI" id="CHEBI:18420"/>
    </cofactor>
    <text evidence="9">Binds 1 Mg(2+) ion per monomer.</text>
</comment>
<sequence length="326" mass="35868">MHPIVAAVPRQAWRQLAQRAASSSSTASSAARLSSFARQQFSTAAKRPIPSFRANSTRSYSSSSLPPPTPPRKKNPNELKFWPFLVVIALGSGGYILLANKRNGMPTLPPKKDDPAGLLAQPSKPTPTFSPDEVTVIFVLGGPGAGKGTQCANLVKDYGFTHLSAGDLLRAEQDRPGSQFGELIKDCIKNGAIVPMEVTVQLLENAMTEAINNGTNPNKKFLIDGFPRKMDQALKFEEVVCPAKFVLFYDCPEEEMERRLLERGKTSGRSDDNIQSIKKRFRTFIETSMPVVDHYEKEGRVVKITATAAPQKVYEATRNEIKKFGI</sequence>
<keyword evidence="3 9" id="KW-0547">Nucleotide-binding</keyword>
<dbReference type="PRINTS" id="PR00094">
    <property type="entry name" value="ADENYLTKNASE"/>
</dbReference>
<proteinExistence type="inferred from homology"/>
<dbReference type="GO" id="GO:0009123">
    <property type="term" value="P:nucleoside monophosphate metabolic process"/>
    <property type="evidence" value="ECO:0007669"/>
    <property type="project" value="UniProtKB-ARBA"/>
</dbReference>
<evidence type="ECO:0000256" key="4">
    <source>
        <dbReference type="ARBA" id="ARBA00022777"/>
    </source>
</evidence>
<dbReference type="GO" id="GO:0005634">
    <property type="term" value="C:nucleus"/>
    <property type="evidence" value="ECO:0007669"/>
    <property type="project" value="UniProtKB-SubCell"/>
</dbReference>
<evidence type="ECO:0000256" key="8">
    <source>
        <dbReference type="ARBA" id="ARBA00048116"/>
    </source>
</evidence>
<dbReference type="InterPro" id="IPR000850">
    <property type="entry name" value="Adenylat/UMP-CMP_kin"/>
</dbReference>
<dbReference type="SUPFAM" id="SSF52540">
    <property type="entry name" value="P-loop containing nucleoside triphosphate hydrolases"/>
    <property type="match status" value="1"/>
</dbReference>
<dbReference type="Proteomes" id="UP001301769">
    <property type="component" value="Unassembled WGS sequence"/>
</dbReference>
<keyword evidence="4 9" id="KW-0418">Kinase</keyword>
<evidence type="ECO:0000256" key="1">
    <source>
        <dbReference type="ARBA" id="ARBA00022490"/>
    </source>
</evidence>
<dbReference type="InterPro" id="IPR006266">
    <property type="entry name" value="UMP_CMP_kinase"/>
</dbReference>
<keyword evidence="2 9" id="KW-0808">Transferase</keyword>
<reference evidence="12" key="1">
    <citation type="journal article" date="2023" name="Mol. Phylogenet. Evol.">
        <title>Genome-scale phylogeny and comparative genomics of the fungal order Sordariales.</title>
        <authorList>
            <person name="Hensen N."/>
            <person name="Bonometti L."/>
            <person name="Westerberg I."/>
            <person name="Brannstrom I.O."/>
            <person name="Guillou S."/>
            <person name="Cros-Aarteil S."/>
            <person name="Calhoun S."/>
            <person name="Haridas S."/>
            <person name="Kuo A."/>
            <person name="Mondo S."/>
            <person name="Pangilinan J."/>
            <person name="Riley R."/>
            <person name="LaButti K."/>
            <person name="Andreopoulos B."/>
            <person name="Lipzen A."/>
            <person name="Chen C."/>
            <person name="Yan M."/>
            <person name="Daum C."/>
            <person name="Ng V."/>
            <person name="Clum A."/>
            <person name="Steindorff A."/>
            <person name="Ohm R.A."/>
            <person name="Martin F."/>
            <person name="Silar P."/>
            <person name="Natvig D.O."/>
            <person name="Lalanne C."/>
            <person name="Gautier V."/>
            <person name="Ament-Velasquez S.L."/>
            <person name="Kruys A."/>
            <person name="Hutchinson M.I."/>
            <person name="Powell A.J."/>
            <person name="Barry K."/>
            <person name="Miller A.N."/>
            <person name="Grigoriev I.V."/>
            <person name="Debuchy R."/>
            <person name="Gladieux P."/>
            <person name="Hiltunen Thoren M."/>
            <person name="Johannesson H."/>
        </authorList>
    </citation>
    <scope>NUCLEOTIDE SEQUENCE</scope>
    <source>
        <strain evidence="12">PSN293</strain>
    </source>
</reference>
<keyword evidence="11" id="KW-0812">Transmembrane</keyword>
<evidence type="ECO:0000256" key="6">
    <source>
        <dbReference type="ARBA" id="ARBA00022975"/>
    </source>
</evidence>
<keyword evidence="11" id="KW-1133">Transmembrane helix</keyword>
<dbReference type="Gene3D" id="3.40.50.300">
    <property type="entry name" value="P-loop containing nucleotide triphosphate hydrolases"/>
    <property type="match status" value="1"/>
</dbReference>
<dbReference type="HAMAP" id="MF_00235">
    <property type="entry name" value="Adenylate_kinase_Adk"/>
    <property type="match status" value="1"/>
</dbReference>
<keyword evidence="6 9" id="KW-0665">Pyrimidine biosynthesis</keyword>
<comment type="subunit">
    <text evidence="9">Monomer.</text>
</comment>
<feature type="binding site" evidence="9">
    <location>
        <position position="263"/>
    </location>
    <ligand>
        <name>ATP</name>
        <dbReference type="ChEBI" id="CHEBI:30616"/>
    </ligand>
</feature>
<feature type="compositionally biased region" description="Low complexity" evidence="10">
    <location>
        <begin position="55"/>
        <end position="64"/>
    </location>
</feature>
<keyword evidence="7 9" id="KW-0539">Nucleus</keyword>
<feature type="region of interest" description="LID" evidence="9">
    <location>
        <begin position="262"/>
        <end position="272"/>
    </location>
</feature>
<dbReference type="GO" id="GO:0016776">
    <property type="term" value="F:phosphotransferase activity, phosphate group as acceptor"/>
    <property type="evidence" value="ECO:0007669"/>
    <property type="project" value="InterPro"/>
</dbReference>
<organism evidence="12 13">
    <name type="scientific">Rhypophila decipiens</name>
    <dbReference type="NCBI Taxonomy" id="261697"/>
    <lineage>
        <taxon>Eukaryota</taxon>
        <taxon>Fungi</taxon>
        <taxon>Dikarya</taxon>
        <taxon>Ascomycota</taxon>
        <taxon>Pezizomycotina</taxon>
        <taxon>Sordariomycetes</taxon>
        <taxon>Sordariomycetidae</taxon>
        <taxon>Sordariales</taxon>
        <taxon>Naviculisporaceae</taxon>
        <taxon>Rhypophila</taxon>
    </lineage>
</organism>
<keyword evidence="11" id="KW-0472">Membrane</keyword>
<comment type="catalytic activity">
    <reaction evidence="8 9">
        <text>UMP + ATP = UDP + ADP</text>
        <dbReference type="Rhea" id="RHEA:24400"/>
        <dbReference type="ChEBI" id="CHEBI:30616"/>
        <dbReference type="ChEBI" id="CHEBI:57865"/>
        <dbReference type="ChEBI" id="CHEBI:58223"/>
        <dbReference type="ChEBI" id="CHEBI:456216"/>
        <dbReference type="EC" id="2.7.4.14"/>
    </reaction>
</comment>
<comment type="caution">
    <text evidence="12">The sequence shown here is derived from an EMBL/GenBank/DDBJ whole genome shotgun (WGS) entry which is preliminary data.</text>
</comment>
<keyword evidence="13" id="KW-1185">Reference proteome</keyword>
<name>A0AAN6YNS9_9PEZI</name>
<feature type="region of interest" description="Disordered" evidence="10">
    <location>
        <begin position="47"/>
        <end position="76"/>
    </location>
</feature>
<comment type="subcellular location">
    <subcellularLocation>
        <location evidence="9">Cytoplasm</location>
    </subcellularLocation>
    <subcellularLocation>
        <location evidence="9">Nucleus</location>
    </subcellularLocation>
    <text evidence="9">Predominantly cytoplasmic.</text>
</comment>
<feature type="region of interest" description="NMPbind" evidence="9">
    <location>
        <begin position="164"/>
        <end position="194"/>
    </location>
</feature>
<comment type="similarity">
    <text evidence="9">Belongs to the adenylate kinase family. UMP-CMP kinase subfamily.</text>
</comment>
<dbReference type="Pfam" id="PF00406">
    <property type="entry name" value="ADK"/>
    <property type="match status" value="1"/>
</dbReference>
<evidence type="ECO:0000256" key="7">
    <source>
        <dbReference type="ARBA" id="ARBA00023242"/>
    </source>
</evidence>
<comment type="domain">
    <text evidence="9">Consists of three domains, a large central CORE domain and two small peripheral domains, NMPbind and LID, which undergo movements during catalysis. The LID domain closes over the site of phosphoryl transfer upon ATP binding. Assembling and dissambling the active center during each catalytic cycle provides an effective means to prevent ATP hydrolysis.</text>
</comment>
<dbReference type="CDD" id="cd01428">
    <property type="entry name" value="ADK"/>
    <property type="match status" value="1"/>
</dbReference>
<dbReference type="GO" id="GO:0006207">
    <property type="term" value="P:'de novo' pyrimidine nucleobase biosynthetic process"/>
    <property type="evidence" value="ECO:0007669"/>
    <property type="project" value="InterPro"/>
</dbReference>
<feature type="binding site" evidence="9">
    <location>
        <position position="269"/>
    </location>
    <ligand>
        <name>a ribonucleoside 5'-phosphate</name>
        <dbReference type="ChEBI" id="CHEBI:58043"/>
    </ligand>
</feature>
<dbReference type="HAMAP" id="MF_03172">
    <property type="entry name" value="Adenylate_kinase_UMP_CMP_kin"/>
    <property type="match status" value="1"/>
</dbReference>
<protein>
    <recommendedName>
        <fullName evidence="9">Uridylate kinase</fullName>
        <shortName evidence="9">UK</shortName>
        <ecNumber evidence="9">2.7.4.14</ecNumber>
    </recommendedName>
    <alternativeName>
        <fullName evidence="9">ATP:UMP phosphotransferase</fullName>
    </alternativeName>
    <alternativeName>
        <fullName evidence="9">Deoxycytidylate kinase</fullName>
        <shortName evidence="9">CK</shortName>
        <shortName evidence="9">dCMP kinase</shortName>
    </alternativeName>
    <alternativeName>
        <fullName evidence="9">Uridine monophosphate kinase</fullName>
        <shortName evidence="9">UMP kinase</shortName>
        <shortName evidence="9">UMPK</shortName>
    </alternativeName>
</protein>
<evidence type="ECO:0000256" key="9">
    <source>
        <dbReference type="HAMAP-Rule" id="MF_03172"/>
    </source>
</evidence>
<evidence type="ECO:0000256" key="10">
    <source>
        <dbReference type="SAM" id="MobiDB-lite"/>
    </source>
</evidence>
<evidence type="ECO:0000313" key="13">
    <source>
        <dbReference type="Proteomes" id="UP001301769"/>
    </source>
</evidence>
<dbReference type="EMBL" id="MU858045">
    <property type="protein sequence ID" value="KAK4220097.1"/>
    <property type="molecule type" value="Genomic_DNA"/>
</dbReference>
<feature type="binding site" evidence="9">
    <location>
        <begin position="192"/>
        <end position="194"/>
    </location>
    <ligand>
        <name>a ribonucleoside 5'-phosphate</name>
        <dbReference type="ChEBI" id="CHEBI:58043"/>
    </ligand>
</feature>
<dbReference type="InterPro" id="IPR027417">
    <property type="entry name" value="P-loop_NTPase"/>
</dbReference>
<feature type="binding site" evidence="9">
    <location>
        <position position="170"/>
    </location>
    <ligand>
        <name>a ribonucleoside 5'-phosphate</name>
        <dbReference type="ChEBI" id="CHEBI:58043"/>
    </ligand>
</feature>
<dbReference type="PANTHER" id="PTHR23359">
    <property type="entry name" value="NUCLEOTIDE KINASE"/>
    <property type="match status" value="1"/>
</dbReference>
<feature type="binding site" evidence="9">
    <location>
        <position position="232"/>
    </location>
    <ligand>
        <name>a ribonucleoside 5'-phosphate</name>
        <dbReference type="ChEBI" id="CHEBI:58043"/>
    </ligand>
</feature>
<dbReference type="GO" id="GO:0005524">
    <property type="term" value="F:ATP binding"/>
    <property type="evidence" value="ECO:0007669"/>
    <property type="project" value="UniProtKB-KW"/>
</dbReference>
<reference evidence="12" key="2">
    <citation type="submission" date="2023-05" db="EMBL/GenBank/DDBJ databases">
        <authorList>
            <consortium name="Lawrence Berkeley National Laboratory"/>
            <person name="Steindorff A."/>
            <person name="Hensen N."/>
            <person name="Bonometti L."/>
            <person name="Westerberg I."/>
            <person name="Brannstrom I.O."/>
            <person name="Guillou S."/>
            <person name="Cros-Aarteil S."/>
            <person name="Calhoun S."/>
            <person name="Haridas S."/>
            <person name="Kuo A."/>
            <person name="Mondo S."/>
            <person name="Pangilinan J."/>
            <person name="Riley R."/>
            <person name="Labutti K."/>
            <person name="Andreopoulos B."/>
            <person name="Lipzen A."/>
            <person name="Chen C."/>
            <person name="Yanf M."/>
            <person name="Daum C."/>
            <person name="Ng V."/>
            <person name="Clum A."/>
            <person name="Ohm R."/>
            <person name="Martin F."/>
            <person name="Silar P."/>
            <person name="Natvig D."/>
            <person name="Lalanne C."/>
            <person name="Gautier V."/>
            <person name="Ament-Velasquez S.L."/>
            <person name="Kruys A."/>
            <person name="Hutchinson M.I."/>
            <person name="Powell A.J."/>
            <person name="Barry K."/>
            <person name="Miller A.N."/>
            <person name="Grigoriev I.V."/>
            <person name="Debuchy R."/>
            <person name="Gladieux P."/>
            <person name="Thoren M.H."/>
            <person name="Johannesson H."/>
        </authorList>
    </citation>
    <scope>NUCLEOTIDE SEQUENCE</scope>
    <source>
        <strain evidence="12">PSN293</strain>
    </source>
</reference>
<evidence type="ECO:0000256" key="11">
    <source>
        <dbReference type="SAM" id="Phobius"/>
    </source>
</evidence>
<keyword evidence="1 9" id="KW-0963">Cytoplasm</keyword>
<dbReference type="GO" id="GO:0005737">
    <property type="term" value="C:cytoplasm"/>
    <property type="evidence" value="ECO:0007669"/>
    <property type="project" value="UniProtKB-SubCell"/>
</dbReference>
<evidence type="ECO:0000256" key="2">
    <source>
        <dbReference type="ARBA" id="ARBA00022679"/>
    </source>
</evidence>
<dbReference type="EC" id="2.7.4.14" evidence="9"/>
<dbReference type="PROSITE" id="PS00113">
    <property type="entry name" value="ADENYLATE_KINASE"/>
    <property type="match status" value="1"/>
</dbReference>
<feature type="transmembrane region" description="Helical" evidence="11">
    <location>
        <begin position="81"/>
        <end position="98"/>
    </location>
</feature>
<comment type="function">
    <text evidence="9">Catalyzes the phosphorylation of pyrimidine nucleoside monophosphates at the expense of ATP. Plays an important role in de novo pyrimidine nucleotide biosynthesis. Has preference for UMP and dUMP as phosphate acceptors, but can also use CMP, dCMP and AMP.</text>
</comment>
<dbReference type="FunFam" id="3.40.50.300:FF:000315">
    <property type="entry name" value="Adenylate kinase 1"/>
    <property type="match status" value="1"/>
</dbReference>
<dbReference type="AlphaFoldDB" id="A0AAN6YNS9"/>
<feature type="binding site" evidence="9">
    <location>
        <begin position="225"/>
        <end position="228"/>
    </location>
    <ligand>
        <name>a ribonucleoside 5'-phosphate</name>
        <dbReference type="ChEBI" id="CHEBI:58043"/>
    </ligand>
</feature>
<keyword evidence="5 9" id="KW-0067">ATP-binding</keyword>
<gene>
    <name evidence="12" type="ORF">QBC37DRAFT_393880</name>
</gene>